<dbReference type="PROSITE" id="PS00072">
    <property type="entry name" value="ACYL_COA_DH_1"/>
    <property type="match status" value="1"/>
</dbReference>
<evidence type="ECO:0000313" key="24">
    <source>
        <dbReference type="EMBL" id="GMR49098.1"/>
    </source>
</evidence>
<comment type="catalytic activity">
    <reaction evidence="14">
        <text>pentanoyl-CoA + oxidized [electron-transfer flavoprotein] + H(+) = (2E)-pentenoyl-CoA + reduced [electron-transfer flavoprotein]</text>
        <dbReference type="Rhea" id="RHEA:43456"/>
        <dbReference type="Rhea" id="RHEA-COMP:10685"/>
        <dbReference type="Rhea" id="RHEA-COMP:10686"/>
        <dbReference type="ChEBI" id="CHEBI:15378"/>
        <dbReference type="ChEBI" id="CHEBI:57389"/>
        <dbReference type="ChEBI" id="CHEBI:57692"/>
        <dbReference type="ChEBI" id="CHEBI:58307"/>
        <dbReference type="ChEBI" id="CHEBI:86160"/>
    </reaction>
</comment>
<dbReference type="InterPro" id="IPR006089">
    <property type="entry name" value="Acyl-CoA_DH_CS"/>
</dbReference>
<dbReference type="InterPro" id="IPR013786">
    <property type="entry name" value="AcylCoA_DH/ox_N"/>
</dbReference>
<comment type="catalytic activity">
    <reaction evidence="15">
        <text>hexanoyl-CoA + oxidized [electron-transfer flavoprotein] + H(+) = (2E)-hexenoyl-CoA + reduced [electron-transfer flavoprotein]</text>
        <dbReference type="Rhea" id="RHEA:43464"/>
        <dbReference type="Rhea" id="RHEA-COMP:10685"/>
        <dbReference type="Rhea" id="RHEA-COMP:10686"/>
        <dbReference type="ChEBI" id="CHEBI:15378"/>
        <dbReference type="ChEBI" id="CHEBI:57692"/>
        <dbReference type="ChEBI" id="CHEBI:58307"/>
        <dbReference type="ChEBI" id="CHEBI:62077"/>
        <dbReference type="ChEBI" id="CHEBI:62620"/>
    </reaction>
</comment>
<organism evidence="24 25">
    <name type="scientific">Pristionchus mayeri</name>
    <dbReference type="NCBI Taxonomy" id="1317129"/>
    <lineage>
        <taxon>Eukaryota</taxon>
        <taxon>Metazoa</taxon>
        <taxon>Ecdysozoa</taxon>
        <taxon>Nematoda</taxon>
        <taxon>Chromadorea</taxon>
        <taxon>Rhabditida</taxon>
        <taxon>Rhabditina</taxon>
        <taxon>Diplogasteromorpha</taxon>
        <taxon>Diplogasteroidea</taxon>
        <taxon>Neodiplogasteridae</taxon>
        <taxon>Pristionchus</taxon>
    </lineage>
</organism>
<protein>
    <recommendedName>
        <fullName evidence="6">Isovaleryl-CoA dehydrogenase, mitochondrial</fullName>
        <ecNumber evidence="5">1.3.8.4</ecNumber>
    </recommendedName>
</protein>
<dbReference type="Gene3D" id="1.10.540.10">
    <property type="entry name" value="Acyl-CoA dehydrogenase/oxidase, N-terminal domain"/>
    <property type="match status" value="1"/>
</dbReference>
<feature type="active site" description="Proton acceptor" evidence="17">
    <location>
        <position position="282"/>
    </location>
</feature>
<dbReference type="SUPFAM" id="SSF47203">
    <property type="entry name" value="Acyl-CoA dehydrogenase C-terminal domain-like"/>
    <property type="match status" value="1"/>
</dbReference>
<comment type="cofactor">
    <cofactor evidence="1 19 20">
        <name>FAD</name>
        <dbReference type="ChEBI" id="CHEBI:57692"/>
    </cofactor>
</comment>
<keyword evidence="9" id="KW-0809">Transit peptide</keyword>
<feature type="domain" description="Acyl-CoA dehydrogenase/oxidase N-terminal" evidence="23">
    <location>
        <begin position="44"/>
        <end position="158"/>
    </location>
</feature>
<evidence type="ECO:0000256" key="11">
    <source>
        <dbReference type="ARBA" id="ARBA00023128"/>
    </source>
</evidence>
<sequence length="398" mass="43473">FRMAISSLRSLGASLLSSRTATLAVTGRRSMAAYPIADHVFGLTEDEIALRRTLREFCDKELAPYAQTIDKEDNFSRMREFWKMLGDQGLLGITAPAKYGGSEMNYFSNTLAMEELARASGAIALSYACHSNLCVNQIVLNGNEFQKEKYLPKLCSGEHMGALAMSEAGGGSDVVAMKLKAEKKGDKYILNGHKFWITNGPDADVLVVYAKTDPKKHQHGITCFIIEKGFPGFKPSKKLDKMGLRGSNTAELVFDNCEVPEENVMGEVNKGVYVLMKGLDFERVVIAGGAVGLMQASCDIAFDYAHQRKAFGQEIGKFQLLQGKMGDMYTTLNACRSYLYTVAKAADAGHVSPKDCAGVILYLGERATQMALDAIQILGGNGFINDYLTGRILRDAKA</sequence>
<keyword evidence="25" id="KW-1185">Reference proteome</keyword>
<feature type="binding site" evidence="18">
    <location>
        <position position="172"/>
    </location>
    <ligand>
        <name>substrate</name>
    </ligand>
</feature>
<accession>A0AAN5CR12</accession>
<dbReference type="GO" id="GO:0050660">
    <property type="term" value="F:flavin adenine dinucleotide binding"/>
    <property type="evidence" value="ECO:0007669"/>
    <property type="project" value="InterPro"/>
</dbReference>
<dbReference type="Pfam" id="PF00441">
    <property type="entry name" value="Acyl-CoA_dh_1"/>
    <property type="match status" value="1"/>
</dbReference>
<evidence type="ECO:0000256" key="16">
    <source>
        <dbReference type="ARBA" id="ARBA00052875"/>
    </source>
</evidence>
<evidence type="ECO:0000256" key="20">
    <source>
        <dbReference type="RuleBase" id="RU362125"/>
    </source>
</evidence>
<dbReference type="InterPro" id="IPR009100">
    <property type="entry name" value="AcylCoA_DH/oxidase_NM_dom_sf"/>
</dbReference>
<evidence type="ECO:0000256" key="4">
    <source>
        <dbReference type="ARBA" id="ARBA00009347"/>
    </source>
</evidence>
<dbReference type="Pfam" id="PF02771">
    <property type="entry name" value="Acyl-CoA_dh_N"/>
    <property type="match status" value="1"/>
</dbReference>
<dbReference type="SUPFAM" id="SSF56645">
    <property type="entry name" value="Acyl-CoA dehydrogenase NM domain-like"/>
    <property type="match status" value="1"/>
</dbReference>
<dbReference type="GO" id="GO:0005739">
    <property type="term" value="C:mitochondrion"/>
    <property type="evidence" value="ECO:0007669"/>
    <property type="project" value="UniProtKB-SubCell"/>
</dbReference>
<feature type="domain" description="Acyl-CoA dehydrogenase/oxidase C-terminal" evidence="21">
    <location>
        <begin position="269"/>
        <end position="398"/>
    </location>
</feature>
<evidence type="ECO:0000256" key="18">
    <source>
        <dbReference type="PIRSR" id="PIRSR634183-2"/>
    </source>
</evidence>
<evidence type="ECO:0000313" key="25">
    <source>
        <dbReference type="Proteomes" id="UP001328107"/>
    </source>
</evidence>
<dbReference type="Proteomes" id="UP001328107">
    <property type="component" value="Unassembled WGS sequence"/>
</dbReference>
<gene>
    <name evidence="24" type="ORF">PMAYCL1PPCAC_19293</name>
</gene>
<dbReference type="PROSITE" id="PS00073">
    <property type="entry name" value="ACYL_COA_DH_2"/>
    <property type="match status" value="1"/>
</dbReference>
<evidence type="ECO:0000259" key="22">
    <source>
        <dbReference type="Pfam" id="PF02770"/>
    </source>
</evidence>
<feature type="binding site" evidence="19">
    <location>
        <begin position="163"/>
        <end position="172"/>
    </location>
    <ligand>
        <name>FAD</name>
        <dbReference type="ChEBI" id="CHEBI:57692"/>
    </ligand>
</feature>
<name>A0AAN5CR12_9BILA</name>
<dbReference type="InterPro" id="IPR046373">
    <property type="entry name" value="Acyl-CoA_Oxase/DH_mid-dom_sf"/>
</dbReference>
<evidence type="ECO:0000256" key="14">
    <source>
        <dbReference type="ARBA" id="ARBA00048345"/>
    </source>
</evidence>
<evidence type="ECO:0000256" key="7">
    <source>
        <dbReference type="ARBA" id="ARBA00022630"/>
    </source>
</evidence>
<feature type="non-terminal residue" evidence="24">
    <location>
        <position position="1"/>
    </location>
</feature>
<evidence type="ECO:0000256" key="1">
    <source>
        <dbReference type="ARBA" id="ARBA00001974"/>
    </source>
</evidence>
<feature type="binding site" evidence="18">
    <location>
        <position position="273"/>
    </location>
    <ligand>
        <name>substrate</name>
    </ligand>
</feature>
<evidence type="ECO:0000256" key="3">
    <source>
        <dbReference type="ARBA" id="ARBA00004898"/>
    </source>
</evidence>
<dbReference type="Gene3D" id="2.40.110.10">
    <property type="entry name" value="Butyryl-CoA Dehydrogenase, subunit A, domain 2"/>
    <property type="match status" value="1"/>
</dbReference>
<evidence type="ECO:0000256" key="8">
    <source>
        <dbReference type="ARBA" id="ARBA00022827"/>
    </source>
</evidence>
<comment type="pathway">
    <text evidence="3">Amino-acid degradation; L-leucine degradation; (S)-3-hydroxy-3-methylglutaryl-CoA from 3-isovaleryl-CoA: step 1/3.</text>
</comment>
<proteinExistence type="inferred from homology"/>
<comment type="catalytic activity">
    <reaction evidence="16">
        <text>3-methylbutanoyl-CoA + oxidized [electron-transfer flavoprotein] + H(+) = 3-methylbut-2-enoyl-CoA + reduced [electron-transfer flavoprotein]</text>
        <dbReference type="Rhea" id="RHEA:12276"/>
        <dbReference type="Rhea" id="RHEA-COMP:10685"/>
        <dbReference type="Rhea" id="RHEA-COMP:10686"/>
        <dbReference type="ChEBI" id="CHEBI:15378"/>
        <dbReference type="ChEBI" id="CHEBI:57344"/>
        <dbReference type="ChEBI" id="CHEBI:57345"/>
        <dbReference type="ChEBI" id="CHEBI:57692"/>
        <dbReference type="ChEBI" id="CHEBI:58307"/>
        <dbReference type="EC" id="1.3.8.4"/>
    </reaction>
</comment>
<evidence type="ECO:0000256" key="13">
    <source>
        <dbReference type="ARBA" id="ARBA00047736"/>
    </source>
</evidence>
<evidence type="ECO:0000256" key="9">
    <source>
        <dbReference type="ARBA" id="ARBA00022946"/>
    </source>
</evidence>
<feature type="binding site" evidence="19">
    <location>
        <position position="319"/>
    </location>
    <ligand>
        <name>FAD</name>
        <dbReference type="ChEBI" id="CHEBI:57692"/>
    </ligand>
</feature>
<dbReference type="FunFam" id="2.40.110.10:FF:000004">
    <property type="entry name" value="Isovaleryl-CoA dehydrogenase, mitochondrial"/>
    <property type="match status" value="1"/>
</dbReference>
<feature type="binding site" evidence="18">
    <location>
        <begin position="280"/>
        <end position="283"/>
    </location>
    <ligand>
        <name>substrate</name>
    </ligand>
</feature>
<evidence type="ECO:0000259" key="23">
    <source>
        <dbReference type="Pfam" id="PF02771"/>
    </source>
</evidence>
<dbReference type="PANTHER" id="PTHR43884">
    <property type="entry name" value="ACYL-COA DEHYDROGENASE"/>
    <property type="match status" value="1"/>
</dbReference>
<keyword evidence="7 20" id="KW-0285">Flavoprotein</keyword>
<dbReference type="InterPro" id="IPR036250">
    <property type="entry name" value="AcylCo_DH-like_C"/>
</dbReference>
<reference evidence="25" key="1">
    <citation type="submission" date="2022-10" db="EMBL/GenBank/DDBJ databases">
        <title>Genome assembly of Pristionchus species.</title>
        <authorList>
            <person name="Yoshida K."/>
            <person name="Sommer R.J."/>
        </authorList>
    </citation>
    <scope>NUCLEOTIDE SEQUENCE [LARGE SCALE GENOMIC DNA]</scope>
    <source>
        <strain evidence="25">RS5460</strain>
    </source>
</reference>
<dbReference type="EMBL" id="BTRK01000004">
    <property type="protein sequence ID" value="GMR49098.1"/>
    <property type="molecule type" value="Genomic_DNA"/>
</dbReference>
<evidence type="ECO:0000256" key="17">
    <source>
        <dbReference type="PIRSR" id="PIRSR634183-1"/>
    </source>
</evidence>
<dbReference type="AlphaFoldDB" id="A0AAN5CR12"/>
<evidence type="ECO:0000259" key="21">
    <source>
        <dbReference type="Pfam" id="PF00441"/>
    </source>
</evidence>
<dbReference type="Gene3D" id="1.20.140.10">
    <property type="entry name" value="Butyryl-CoA Dehydrogenase, subunit A, domain 3"/>
    <property type="match status" value="1"/>
</dbReference>
<comment type="similarity">
    <text evidence="4 20">Belongs to the acyl-CoA dehydrogenase family.</text>
</comment>
<feature type="domain" description="Acyl-CoA oxidase/dehydrogenase middle" evidence="22">
    <location>
        <begin position="162"/>
        <end position="257"/>
    </location>
</feature>
<evidence type="ECO:0000256" key="15">
    <source>
        <dbReference type="ARBA" id="ARBA00048375"/>
    </source>
</evidence>
<evidence type="ECO:0000256" key="6">
    <source>
        <dbReference type="ARBA" id="ARBA00018258"/>
    </source>
</evidence>
<comment type="subcellular location">
    <subcellularLocation>
        <location evidence="2">Mitochondrion</location>
    </subcellularLocation>
</comment>
<comment type="function">
    <text evidence="12">Catalyzes the conversion of isovaleryl-CoA/3-methylbutanoyl-CoA to 3-methylbut-2-enoyl-CoA as an intermediate step in the leucine (Leu) catabolic pathway. To a lesser extent, is also able to catalyze the oxidation of other saturated short-chain acyl-CoA thioesters as pentanoyl-CoA, hexenoyl-CoA and butenoyl-CoA.</text>
</comment>
<feature type="binding site" evidence="19">
    <location>
        <position position="308"/>
    </location>
    <ligand>
        <name>FAD</name>
        <dbReference type="ChEBI" id="CHEBI:57692"/>
    </ligand>
</feature>
<dbReference type="InterPro" id="IPR006091">
    <property type="entry name" value="Acyl-CoA_Oxase/DH_mid-dom"/>
</dbReference>
<keyword evidence="10 20" id="KW-0560">Oxidoreductase</keyword>
<evidence type="ECO:0000256" key="10">
    <source>
        <dbReference type="ARBA" id="ARBA00023002"/>
    </source>
</evidence>
<evidence type="ECO:0000256" key="5">
    <source>
        <dbReference type="ARBA" id="ARBA00012044"/>
    </source>
</evidence>
<dbReference type="Pfam" id="PF02770">
    <property type="entry name" value="Acyl-CoA_dh_M"/>
    <property type="match status" value="1"/>
</dbReference>
<evidence type="ECO:0000256" key="2">
    <source>
        <dbReference type="ARBA" id="ARBA00004173"/>
    </source>
</evidence>
<feature type="binding site" evidence="19">
    <location>
        <begin position="376"/>
        <end position="380"/>
    </location>
    <ligand>
        <name>FAD</name>
        <dbReference type="ChEBI" id="CHEBI:57692"/>
    </ligand>
</feature>
<dbReference type="InterPro" id="IPR037069">
    <property type="entry name" value="AcylCoA_DH/ox_N_sf"/>
</dbReference>
<feature type="binding site" evidence="19">
    <location>
        <begin position="196"/>
        <end position="198"/>
    </location>
    <ligand>
        <name>FAD</name>
        <dbReference type="ChEBI" id="CHEBI:57692"/>
    </ligand>
</feature>
<evidence type="ECO:0000256" key="19">
    <source>
        <dbReference type="PIRSR" id="PIRSR634183-3"/>
    </source>
</evidence>
<dbReference type="GO" id="GO:0006552">
    <property type="term" value="P:L-leucine catabolic process"/>
    <property type="evidence" value="ECO:0007669"/>
    <property type="project" value="TreeGrafter"/>
</dbReference>
<dbReference type="InterPro" id="IPR009075">
    <property type="entry name" value="AcylCo_DH/oxidase_C"/>
</dbReference>
<keyword evidence="11" id="KW-0496">Mitochondrion</keyword>
<comment type="caution">
    <text evidence="24">The sequence shown here is derived from an EMBL/GenBank/DDBJ whole genome shotgun (WGS) entry which is preliminary data.</text>
</comment>
<dbReference type="FunFam" id="1.10.540.10:FF:000007">
    <property type="entry name" value="Isovaleryl-CoA dehydrogenase, mitochondrial"/>
    <property type="match status" value="1"/>
</dbReference>
<dbReference type="EC" id="1.3.8.4" evidence="5"/>
<dbReference type="GO" id="GO:0008470">
    <property type="term" value="F:3-methylbutanoyl-CoA dehydrogenase activity"/>
    <property type="evidence" value="ECO:0007669"/>
    <property type="project" value="UniProtKB-EC"/>
</dbReference>
<dbReference type="CDD" id="cd01156">
    <property type="entry name" value="IVD"/>
    <property type="match status" value="1"/>
</dbReference>
<keyword evidence="8 19" id="KW-0274">FAD</keyword>
<dbReference type="InterPro" id="IPR034183">
    <property type="entry name" value="IVD"/>
</dbReference>
<comment type="catalytic activity">
    <reaction evidence="13">
        <text>butanoyl-CoA + oxidized [electron-transfer flavoprotein] + H(+) = (2E)-butenoyl-CoA + reduced [electron-transfer flavoprotein]</text>
        <dbReference type="Rhea" id="RHEA:24004"/>
        <dbReference type="Rhea" id="RHEA-COMP:10685"/>
        <dbReference type="Rhea" id="RHEA-COMP:10686"/>
        <dbReference type="ChEBI" id="CHEBI:15378"/>
        <dbReference type="ChEBI" id="CHEBI:57332"/>
        <dbReference type="ChEBI" id="CHEBI:57371"/>
        <dbReference type="ChEBI" id="CHEBI:57692"/>
        <dbReference type="ChEBI" id="CHEBI:58307"/>
        <dbReference type="EC" id="1.3.8.1"/>
    </reaction>
</comment>
<dbReference type="PANTHER" id="PTHR43884:SF12">
    <property type="entry name" value="ISOVALERYL-COA DEHYDROGENASE, MITOCHONDRIAL-RELATED"/>
    <property type="match status" value="1"/>
</dbReference>
<evidence type="ECO:0000256" key="12">
    <source>
        <dbReference type="ARBA" id="ARBA00045583"/>
    </source>
</evidence>